<keyword evidence="2" id="KW-1133">Transmembrane helix</keyword>
<keyword evidence="2" id="KW-0812">Transmembrane</keyword>
<protein>
    <submittedName>
        <fullName evidence="3">Uncharacterized protein</fullName>
    </submittedName>
</protein>
<reference evidence="4" key="1">
    <citation type="journal article" date="2019" name="Int. J. Syst. Evol. Microbiol.">
        <title>The Global Catalogue of Microorganisms (GCM) 10K type strain sequencing project: providing services to taxonomists for standard genome sequencing and annotation.</title>
        <authorList>
            <consortium name="The Broad Institute Genomics Platform"/>
            <consortium name="The Broad Institute Genome Sequencing Center for Infectious Disease"/>
            <person name="Wu L."/>
            <person name="Ma J."/>
        </authorList>
    </citation>
    <scope>NUCLEOTIDE SEQUENCE [LARGE SCALE GENOMIC DNA]</scope>
    <source>
        <strain evidence="4">XZYJ18</strain>
    </source>
</reference>
<feature type="transmembrane region" description="Helical" evidence="2">
    <location>
        <begin position="33"/>
        <end position="52"/>
    </location>
</feature>
<sequence length="350" mass="35707">MNDRRLWTVVVLLFGLLLLGAVTDFGELLERVGVLGIGGLCVTALGLAYLYLRGSENWQQTLQHFLPGNPPPAVAGQPGGETPDPEHPDAGDAPAEPPAVHEDAGRPADAGVDRRDVLIGGVLALLGLGLTVAAPAINDRFRAPGPAFRAAASAAVNGTGVLPLPRPAGVEAGDVLVAQVHGRSRDPFRPPAGWTRVASVSGSGDTMECFWKLVGEQEPTSYPFDGHQPNGKGGGITAWSGVDQTDPIADSQVAEKGETPEVVLPAVTSPSPTTPVIMMVGSIGAVGVAMPGAMDTRWAEVSPPGEFVSTSVCATSVGPAPPGGGDEVARIGIDPGYGGWVGILVALRAA</sequence>
<evidence type="ECO:0000313" key="4">
    <source>
        <dbReference type="Proteomes" id="UP001596175"/>
    </source>
</evidence>
<comment type="caution">
    <text evidence="3">The sequence shown here is derived from an EMBL/GenBank/DDBJ whole genome shotgun (WGS) entry which is preliminary data.</text>
</comment>
<gene>
    <name evidence="3" type="ORF">ACFPK1_09585</name>
</gene>
<feature type="region of interest" description="Disordered" evidence="1">
    <location>
        <begin position="66"/>
        <end position="108"/>
    </location>
</feature>
<proteinExistence type="predicted"/>
<keyword evidence="2" id="KW-0472">Membrane</keyword>
<organism evidence="3 4">
    <name type="scientific">Actinomycetospora rhizophila</name>
    <dbReference type="NCBI Taxonomy" id="1416876"/>
    <lineage>
        <taxon>Bacteria</taxon>
        <taxon>Bacillati</taxon>
        <taxon>Actinomycetota</taxon>
        <taxon>Actinomycetes</taxon>
        <taxon>Pseudonocardiales</taxon>
        <taxon>Pseudonocardiaceae</taxon>
        <taxon>Actinomycetospora</taxon>
    </lineage>
</organism>
<dbReference type="EMBL" id="JBHSKG010000004">
    <property type="protein sequence ID" value="MFC5138480.1"/>
    <property type="molecule type" value="Genomic_DNA"/>
</dbReference>
<feature type="compositionally biased region" description="Basic and acidic residues" evidence="1">
    <location>
        <begin position="99"/>
        <end position="108"/>
    </location>
</feature>
<evidence type="ECO:0000256" key="2">
    <source>
        <dbReference type="SAM" id="Phobius"/>
    </source>
</evidence>
<evidence type="ECO:0000256" key="1">
    <source>
        <dbReference type="SAM" id="MobiDB-lite"/>
    </source>
</evidence>
<evidence type="ECO:0000313" key="3">
    <source>
        <dbReference type="EMBL" id="MFC5138480.1"/>
    </source>
</evidence>
<keyword evidence="4" id="KW-1185">Reference proteome</keyword>
<accession>A0ABV9ZDV3</accession>
<dbReference type="Proteomes" id="UP001596175">
    <property type="component" value="Unassembled WGS sequence"/>
</dbReference>
<feature type="transmembrane region" description="Helical" evidence="2">
    <location>
        <begin position="117"/>
        <end position="137"/>
    </location>
</feature>
<name>A0ABV9ZDV3_9PSEU</name>
<dbReference type="RefSeq" id="WP_378020689.1">
    <property type="nucleotide sequence ID" value="NZ_JBHSKG010000004.1"/>
</dbReference>